<dbReference type="STRING" id="561184.SAMN05216376_107171"/>
<dbReference type="EMBL" id="JSUQ01000002">
    <property type="protein sequence ID" value="KHQ54744.1"/>
    <property type="molecule type" value="Genomic_DNA"/>
</dbReference>
<keyword evidence="2" id="KW-1185">Reference proteome</keyword>
<comment type="caution">
    <text evidence="1">The sequence shown here is derived from an EMBL/GenBank/DDBJ whole genome shotgun (WGS) entry which is preliminary data.</text>
</comment>
<protein>
    <submittedName>
        <fullName evidence="1">Uncharacterized protein</fullName>
    </submittedName>
</protein>
<dbReference type="Proteomes" id="UP000030960">
    <property type="component" value="Unassembled WGS sequence"/>
</dbReference>
<organism evidence="1 2">
    <name type="scientific">Mameliella alba</name>
    <dbReference type="NCBI Taxonomy" id="561184"/>
    <lineage>
        <taxon>Bacteria</taxon>
        <taxon>Pseudomonadati</taxon>
        <taxon>Pseudomonadota</taxon>
        <taxon>Alphaproteobacteria</taxon>
        <taxon>Rhodobacterales</taxon>
        <taxon>Roseobacteraceae</taxon>
        <taxon>Mameliella</taxon>
    </lineage>
</organism>
<evidence type="ECO:0000313" key="1">
    <source>
        <dbReference type="EMBL" id="KHQ54744.1"/>
    </source>
</evidence>
<sequence length="39" mass="4506">MCFHANFQNARHGVARLHGRMPLVRQRDGKDWTAMPDKG</sequence>
<reference evidence="1 2" key="1">
    <citation type="submission" date="2014-10" db="EMBL/GenBank/DDBJ databases">
        <title>Genome sequence of Ponticoccus sp. strain UMTAT08 isolated from clonal culture of toxic dinoflagellate Alexandrium tamiyavanichii.</title>
        <authorList>
            <person name="Gan H.Y."/>
            <person name="Muhd D.-D."/>
            <person name="Mohd Noor M.E."/>
            <person name="Yeong Y.S."/>
            <person name="Usup G."/>
        </authorList>
    </citation>
    <scope>NUCLEOTIDE SEQUENCE [LARGE SCALE GENOMIC DNA]</scope>
    <source>
        <strain evidence="1 2">UMTAT08</strain>
    </source>
</reference>
<gene>
    <name evidence="1" type="ORF">OA50_00578</name>
</gene>
<proteinExistence type="predicted"/>
<dbReference type="AlphaFoldDB" id="A0A0B3SWC9"/>
<evidence type="ECO:0000313" key="2">
    <source>
        <dbReference type="Proteomes" id="UP000030960"/>
    </source>
</evidence>
<name>A0A0B3SWC9_9RHOB</name>
<accession>A0A0B3SWC9</accession>